<dbReference type="PRINTS" id="PR01537">
    <property type="entry name" value="INTRLKN1R1F"/>
</dbReference>
<keyword evidence="11" id="KW-0675">Receptor</keyword>
<evidence type="ECO:0000256" key="4">
    <source>
        <dbReference type="ARBA" id="ARBA00022614"/>
    </source>
</evidence>
<keyword evidence="6 14" id="KW-0732">Signal</keyword>
<dbReference type="Pfam" id="PF01582">
    <property type="entry name" value="TIR"/>
    <property type="match status" value="1"/>
</dbReference>
<evidence type="ECO:0000256" key="12">
    <source>
        <dbReference type="ARBA" id="ARBA00023180"/>
    </source>
</evidence>
<feature type="transmembrane region" description="Helical" evidence="13">
    <location>
        <begin position="663"/>
        <end position="687"/>
    </location>
</feature>
<dbReference type="Gene3D" id="3.80.10.10">
    <property type="entry name" value="Ribonuclease Inhibitor"/>
    <property type="match status" value="3"/>
</dbReference>
<evidence type="ECO:0000256" key="9">
    <source>
        <dbReference type="ARBA" id="ARBA00022989"/>
    </source>
</evidence>
<dbReference type="InterPro" id="IPR017241">
    <property type="entry name" value="Toll-like_receptor"/>
</dbReference>
<proteinExistence type="inferred from homology"/>
<dbReference type="InterPro" id="IPR032675">
    <property type="entry name" value="LRR_dom_sf"/>
</dbReference>
<dbReference type="Proteomes" id="UP000828390">
    <property type="component" value="Unassembled WGS sequence"/>
</dbReference>
<dbReference type="GO" id="GO:0002224">
    <property type="term" value="P:toll-like receptor signaling pathway"/>
    <property type="evidence" value="ECO:0007669"/>
    <property type="project" value="InterPro"/>
</dbReference>
<evidence type="ECO:0000256" key="7">
    <source>
        <dbReference type="ARBA" id="ARBA00022737"/>
    </source>
</evidence>
<dbReference type="FunFam" id="3.40.50.10140:FF:000001">
    <property type="entry name" value="Toll-like receptor 2"/>
    <property type="match status" value="1"/>
</dbReference>
<keyword evidence="17" id="KW-1185">Reference proteome</keyword>
<keyword evidence="7" id="KW-0677">Repeat</keyword>
<reference evidence="16" key="2">
    <citation type="submission" date="2020-11" db="EMBL/GenBank/DDBJ databases">
        <authorList>
            <person name="McCartney M.A."/>
            <person name="Auch B."/>
            <person name="Kono T."/>
            <person name="Mallez S."/>
            <person name="Becker A."/>
            <person name="Gohl D.M."/>
            <person name="Silverstein K.A.T."/>
            <person name="Koren S."/>
            <person name="Bechman K.B."/>
            <person name="Herman A."/>
            <person name="Abrahante J.E."/>
            <person name="Garbe J."/>
        </authorList>
    </citation>
    <scope>NUCLEOTIDE SEQUENCE</scope>
    <source>
        <strain evidence="16">Duluth1</strain>
        <tissue evidence="16">Whole animal</tissue>
    </source>
</reference>
<evidence type="ECO:0000256" key="5">
    <source>
        <dbReference type="ARBA" id="ARBA00022692"/>
    </source>
</evidence>
<dbReference type="Pfam" id="PF13855">
    <property type="entry name" value="LRR_8"/>
    <property type="match status" value="2"/>
</dbReference>
<feature type="chain" id="PRO_5039524215" description="TIR domain-containing protein" evidence="14">
    <location>
        <begin position="19"/>
        <end position="861"/>
    </location>
</feature>
<dbReference type="PANTHER" id="PTHR24365">
    <property type="entry name" value="TOLL-LIKE RECEPTOR"/>
    <property type="match status" value="1"/>
</dbReference>
<keyword evidence="9 13" id="KW-1133">Transmembrane helix</keyword>
<keyword evidence="4" id="KW-0433">Leucine-rich repeat</keyword>
<evidence type="ECO:0000256" key="1">
    <source>
        <dbReference type="ARBA" id="ARBA00004479"/>
    </source>
</evidence>
<evidence type="ECO:0000313" key="17">
    <source>
        <dbReference type="Proteomes" id="UP000828390"/>
    </source>
</evidence>
<reference evidence="16" key="1">
    <citation type="journal article" date="2019" name="bioRxiv">
        <title>The Genome of the Zebra Mussel, Dreissena polymorpha: A Resource for Invasive Species Research.</title>
        <authorList>
            <person name="McCartney M.A."/>
            <person name="Auch B."/>
            <person name="Kono T."/>
            <person name="Mallez S."/>
            <person name="Zhang Y."/>
            <person name="Obille A."/>
            <person name="Becker A."/>
            <person name="Abrahante J.E."/>
            <person name="Garbe J."/>
            <person name="Badalamenti J.P."/>
            <person name="Herman A."/>
            <person name="Mangelson H."/>
            <person name="Liachko I."/>
            <person name="Sullivan S."/>
            <person name="Sone E.D."/>
            <person name="Koren S."/>
            <person name="Silverstein K.A.T."/>
            <person name="Beckman K.B."/>
            <person name="Gohl D.M."/>
        </authorList>
    </citation>
    <scope>NUCLEOTIDE SEQUENCE</scope>
    <source>
        <strain evidence="16">Duluth1</strain>
        <tissue evidence="16">Whole animal</tissue>
    </source>
</reference>
<dbReference type="AlphaFoldDB" id="A0A9D4FAJ1"/>
<evidence type="ECO:0000313" key="16">
    <source>
        <dbReference type="EMBL" id="KAH3794249.1"/>
    </source>
</evidence>
<keyword evidence="12" id="KW-0325">Glycoprotein</keyword>
<evidence type="ECO:0000256" key="10">
    <source>
        <dbReference type="ARBA" id="ARBA00023136"/>
    </source>
</evidence>
<dbReference type="PIRSF" id="PIRSF037595">
    <property type="entry name" value="Toll-like_receptor"/>
    <property type="match status" value="1"/>
</dbReference>
<dbReference type="PROSITE" id="PS50104">
    <property type="entry name" value="TIR"/>
    <property type="match status" value="1"/>
</dbReference>
<dbReference type="GO" id="GO:0004888">
    <property type="term" value="F:transmembrane signaling receptor activity"/>
    <property type="evidence" value="ECO:0007669"/>
    <property type="project" value="InterPro"/>
</dbReference>
<dbReference type="Gene3D" id="3.40.50.10140">
    <property type="entry name" value="Toll/interleukin-1 receptor homology (TIR) domain"/>
    <property type="match status" value="1"/>
</dbReference>
<dbReference type="InterPro" id="IPR003591">
    <property type="entry name" value="Leu-rich_rpt_typical-subtyp"/>
</dbReference>
<keyword evidence="3" id="KW-0399">Innate immunity</keyword>
<dbReference type="PROSITE" id="PS51450">
    <property type="entry name" value="LRR"/>
    <property type="match status" value="1"/>
</dbReference>
<comment type="subcellular location">
    <subcellularLocation>
        <location evidence="1">Membrane</location>
        <topology evidence="1">Single-pass type I membrane protein</topology>
    </subcellularLocation>
</comment>
<dbReference type="SUPFAM" id="SSF52200">
    <property type="entry name" value="Toll/Interleukin receptor TIR domain"/>
    <property type="match status" value="1"/>
</dbReference>
<name>A0A9D4FAJ1_DREPO</name>
<dbReference type="SMART" id="SM00255">
    <property type="entry name" value="TIR"/>
    <property type="match status" value="1"/>
</dbReference>
<evidence type="ECO:0000256" key="2">
    <source>
        <dbReference type="ARBA" id="ARBA00009634"/>
    </source>
</evidence>
<dbReference type="EMBL" id="JAIWYP010000007">
    <property type="protein sequence ID" value="KAH3794249.1"/>
    <property type="molecule type" value="Genomic_DNA"/>
</dbReference>
<keyword evidence="8" id="KW-0391">Immunity</keyword>
<dbReference type="InterPro" id="IPR035897">
    <property type="entry name" value="Toll_tir_struct_dom_sf"/>
</dbReference>
<evidence type="ECO:0000256" key="14">
    <source>
        <dbReference type="SAM" id="SignalP"/>
    </source>
</evidence>
<gene>
    <name evidence="16" type="ORF">DPMN_147780</name>
</gene>
<evidence type="ECO:0000259" key="15">
    <source>
        <dbReference type="PROSITE" id="PS50104"/>
    </source>
</evidence>
<dbReference type="SMART" id="SM00369">
    <property type="entry name" value="LRR_TYP"/>
    <property type="match status" value="5"/>
</dbReference>
<keyword evidence="5 13" id="KW-0812">Transmembrane</keyword>
<protein>
    <recommendedName>
        <fullName evidence="15">TIR domain-containing protein</fullName>
    </recommendedName>
</protein>
<feature type="signal peptide" evidence="14">
    <location>
        <begin position="1"/>
        <end position="18"/>
    </location>
</feature>
<dbReference type="SUPFAM" id="SSF52058">
    <property type="entry name" value="L domain-like"/>
    <property type="match status" value="2"/>
</dbReference>
<dbReference type="InterPro" id="IPR000157">
    <property type="entry name" value="TIR_dom"/>
</dbReference>
<dbReference type="InterPro" id="IPR001611">
    <property type="entry name" value="Leu-rich_rpt"/>
</dbReference>
<organism evidence="16 17">
    <name type="scientific">Dreissena polymorpha</name>
    <name type="common">Zebra mussel</name>
    <name type="synonym">Mytilus polymorpha</name>
    <dbReference type="NCBI Taxonomy" id="45954"/>
    <lineage>
        <taxon>Eukaryota</taxon>
        <taxon>Metazoa</taxon>
        <taxon>Spiralia</taxon>
        <taxon>Lophotrochozoa</taxon>
        <taxon>Mollusca</taxon>
        <taxon>Bivalvia</taxon>
        <taxon>Autobranchia</taxon>
        <taxon>Heteroconchia</taxon>
        <taxon>Euheterodonta</taxon>
        <taxon>Imparidentia</taxon>
        <taxon>Neoheterodontei</taxon>
        <taxon>Myida</taxon>
        <taxon>Dreissenoidea</taxon>
        <taxon>Dreissenidae</taxon>
        <taxon>Dreissena</taxon>
    </lineage>
</organism>
<comment type="caution">
    <text evidence="16">The sequence shown here is derived from an EMBL/GenBank/DDBJ whole genome shotgun (WGS) entry which is preliminary data.</text>
</comment>
<evidence type="ECO:0000256" key="13">
    <source>
        <dbReference type="SAM" id="Phobius"/>
    </source>
</evidence>
<feature type="domain" description="TIR" evidence="15">
    <location>
        <begin position="719"/>
        <end position="859"/>
    </location>
</feature>
<keyword evidence="10 13" id="KW-0472">Membrane</keyword>
<comment type="similarity">
    <text evidence="2">Belongs to the Toll-like receptor family.</text>
</comment>
<dbReference type="GO" id="GO:0005886">
    <property type="term" value="C:plasma membrane"/>
    <property type="evidence" value="ECO:0007669"/>
    <property type="project" value="TreeGrafter"/>
</dbReference>
<sequence length="861" mass="98516">MSILQITLIVCMFATGRSLNVMTVYPCGPNDTCTCTYDKQEWITMDCEGRGNLKLSEVCVFIGNVTSLKAGRNNFGNLTALDLKGCENLIEIYFNFNQIAHIEPRTFQDFRHLHLLDLSRNLLQVYSKGWDASFLPKNLHTLKINGNPIPDNANFPNLDSHDNLNKLTSDGVSNTAFNLSRIASLSLSGLNLETQCNLINLNNYTFSLSDSLKDLNISACGVSSITAGAFEHLHSLEVLDLSYNRQLEFHSLANVTYGLQFTRIRFLNISNLFSRFGGGVQLTMPIFCYFWNITVEDLDISGNKIDSIETNALILTPPSLKIIRVNHNKFWFGPYVLQLGCLGNVSTIYSSRLNYISNPFIYPLENSKRYSAPTVELYQMTCPFGNVDFLKEYALRTRDCTYIENGVIDLLHMIMPVKLERMIFNDCDMRYAINSIYPLNPENISIRYIDISGNMFVSFTGHVGHIPMLETLNMSRCYISTIGLTSLNYTSLKTLRLAHNDLGAQLADSKRSNIFDMLQSLQDLDLSSNGITVLFTSIFTELVNLERLDLSNNNIEHFDVNINTLSHLLKINFEINSINTFNIGVRRKLEANENDRSKFSINLQNNSLAYDCNNQEFLHWLIQHKANMVGYSIYRFVTSDDVTITFDKMMTDLDHLASRCRSYVPVIVIGLLALATFLSVIIGGVIYKYRWRIRYLMYMSKKRFSGHHMLPDYTAIQNYKYDAFISYAEDNIRFILDDVIPRLETDIISLCIHQRDFLPGNAISDNIIHAIQSSRKTIVILSNAFLKSKWCMYEFNMARMESIYSRGEDISLVIVMLETVPNSAMPVEMLRWIQDNNYIEYTTDHEGNALFWDKLRRVITS</sequence>
<evidence type="ECO:0000256" key="11">
    <source>
        <dbReference type="ARBA" id="ARBA00023170"/>
    </source>
</evidence>
<evidence type="ECO:0000256" key="8">
    <source>
        <dbReference type="ARBA" id="ARBA00022859"/>
    </source>
</evidence>
<evidence type="ECO:0000256" key="3">
    <source>
        <dbReference type="ARBA" id="ARBA00022588"/>
    </source>
</evidence>
<dbReference type="PANTHER" id="PTHR24365:SF541">
    <property type="entry name" value="PROTEIN TOLL-RELATED"/>
    <property type="match status" value="1"/>
</dbReference>
<dbReference type="GO" id="GO:0045087">
    <property type="term" value="P:innate immune response"/>
    <property type="evidence" value="ECO:0007669"/>
    <property type="project" value="UniProtKB-KW"/>
</dbReference>
<evidence type="ECO:0000256" key="6">
    <source>
        <dbReference type="ARBA" id="ARBA00022729"/>
    </source>
</evidence>
<accession>A0A9D4FAJ1</accession>